<dbReference type="OrthoDB" id="9809766at2"/>
<evidence type="ECO:0000256" key="6">
    <source>
        <dbReference type="ARBA" id="ARBA00022692"/>
    </source>
</evidence>
<dbReference type="CDD" id="cd00082">
    <property type="entry name" value="HisKA"/>
    <property type="match status" value="1"/>
</dbReference>
<keyword evidence="10 12" id="KW-1133">Transmembrane helix</keyword>
<evidence type="ECO:0000256" key="3">
    <source>
        <dbReference type="ARBA" id="ARBA00012438"/>
    </source>
</evidence>
<comment type="subcellular location">
    <subcellularLocation>
        <location evidence="2">Membrane</location>
        <topology evidence="2">Multi-pass membrane protein</topology>
    </subcellularLocation>
</comment>
<protein>
    <recommendedName>
        <fullName evidence="3">histidine kinase</fullName>
        <ecNumber evidence="3">2.7.13.3</ecNumber>
    </recommendedName>
</protein>
<dbReference type="Gene3D" id="3.30.565.10">
    <property type="entry name" value="Histidine kinase-like ATPase, C-terminal domain"/>
    <property type="match status" value="1"/>
</dbReference>
<dbReference type="PANTHER" id="PTHR45436">
    <property type="entry name" value="SENSOR HISTIDINE KINASE YKOH"/>
    <property type="match status" value="1"/>
</dbReference>
<evidence type="ECO:0000259" key="13">
    <source>
        <dbReference type="PROSITE" id="PS50109"/>
    </source>
</evidence>
<sequence length="451" mass="49331">MKNWSLATRIVSGVLCVVTLSLLALSIAVAGFTRYEITERLDNSLQEVSERLQAIITIQPHKTQSDNVAWVPDVGPRTLAYQVVDQSGHVILRSQNAPVQPFVPDIHTGFANTPLFRVYIAAPMATAYRVLVGEPTLHRRGATWRATAIAVLPILIFLPVIWVLVRLIVRRDLRPLNRLHDEMQSRGSGNLTPIPSLNLPVELVSIQNAVNTLLSRLKTALATERSFAASAAHELRNPLGALLAQVQMLGRMLPAESAANKRVDIIADSTRKLARTVEKLLQFSRASSGVAFRRDRFDLLAVLYALVDDLWHRPHDGERIDLETNSIGHIFVHGDMDATGILLRNLLENALLHGTLETPVKVVVQQDGSINVMNDCAALASDTLAQLTSPFVRGGTSSRGSGLGLAIASNIARQMNARLQFHSPLGGSIRGLCVSLSFPEPEIIILSEETE</sequence>
<dbReference type="PANTHER" id="PTHR45436:SF14">
    <property type="entry name" value="SENSOR PROTEIN QSEC"/>
    <property type="match status" value="1"/>
</dbReference>
<organism evidence="15 16">
    <name type="scientific">Acetobacter pomorum</name>
    <dbReference type="NCBI Taxonomy" id="65959"/>
    <lineage>
        <taxon>Bacteria</taxon>
        <taxon>Pseudomonadati</taxon>
        <taxon>Pseudomonadota</taxon>
        <taxon>Alphaproteobacteria</taxon>
        <taxon>Acetobacterales</taxon>
        <taxon>Acetobacteraceae</taxon>
        <taxon>Acetobacter</taxon>
    </lineage>
</organism>
<dbReference type="GO" id="GO:0005524">
    <property type="term" value="F:ATP binding"/>
    <property type="evidence" value="ECO:0007669"/>
    <property type="project" value="UniProtKB-KW"/>
</dbReference>
<evidence type="ECO:0000256" key="2">
    <source>
        <dbReference type="ARBA" id="ARBA00004141"/>
    </source>
</evidence>
<keyword evidence="7" id="KW-0547">Nucleotide-binding</keyword>
<accession>A0A2G4R983</accession>
<dbReference type="SMART" id="SM00388">
    <property type="entry name" value="HisKA"/>
    <property type="match status" value="1"/>
</dbReference>
<comment type="caution">
    <text evidence="15">The sequence shown here is derived from an EMBL/GenBank/DDBJ whole genome shotgun (WGS) entry which is preliminary data.</text>
</comment>
<evidence type="ECO:0000256" key="1">
    <source>
        <dbReference type="ARBA" id="ARBA00000085"/>
    </source>
</evidence>
<keyword evidence="8 15" id="KW-0418">Kinase</keyword>
<dbReference type="SUPFAM" id="SSF47384">
    <property type="entry name" value="Homodimeric domain of signal transducing histidine kinase"/>
    <property type="match status" value="1"/>
</dbReference>
<reference evidence="15 16" key="1">
    <citation type="submission" date="2017-10" db="EMBL/GenBank/DDBJ databases">
        <title>Genomic analysis of the genus Acetobacter.</title>
        <authorList>
            <person name="Kim K.H."/>
            <person name="Chun B.H."/>
            <person name="Son A.R."/>
            <person name="Jeon C.O."/>
        </authorList>
    </citation>
    <scope>NUCLEOTIDE SEQUENCE [LARGE SCALE GENOMIC DNA]</scope>
    <source>
        <strain evidence="15 16">LHT 2458</strain>
    </source>
</reference>
<dbReference type="Pfam" id="PF02518">
    <property type="entry name" value="HATPase_c"/>
    <property type="match status" value="1"/>
</dbReference>
<dbReference type="Gene3D" id="1.10.287.130">
    <property type="match status" value="1"/>
</dbReference>
<dbReference type="RefSeq" id="WP_099541993.1">
    <property type="nucleotide sequence ID" value="NZ_PEBQ01000172.1"/>
</dbReference>
<evidence type="ECO:0000313" key="16">
    <source>
        <dbReference type="Proteomes" id="UP000228751"/>
    </source>
</evidence>
<dbReference type="GO" id="GO:0000155">
    <property type="term" value="F:phosphorelay sensor kinase activity"/>
    <property type="evidence" value="ECO:0007669"/>
    <property type="project" value="InterPro"/>
</dbReference>
<comment type="catalytic activity">
    <reaction evidence="1">
        <text>ATP + protein L-histidine = ADP + protein N-phospho-L-histidine.</text>
        <dbReference type="EC" id="2.7.13.3"/>
    </reaction>
</comment>
<evidence type="ECO:0000256" key="11">
    <source>
        <dbReference type="ARBA" id="ARBA00023012"/>
    </source>
</evidence>
<keyword evidence="12" id="KW-0472">Membrane</keyword>
<feature type="domain" description="Histidine kinase" evidence="13">
    <location>
        <begin position="230"/>
        <end position="442"/>
    </location>
</feature>
<evidence type="ECO:0000256" key="12">
    <source>
        <dbReference type="SAM" id="Phobius"/>
    </source>
</evidence>
<dbReference type="CDD" id="cd00075">
    <property type="entry name" value="HATPase"/>
    <property type="match status" value="1"/>
</dbReference>
<keyword evidence="9" id="KW-0067">ATP-binding</keyword>
<keyword evidence="11" id="KW-0902">Two-component regulatory system</keyword>
<evidence type="ECO:0000256" key="7">
    <source>
        <dbReference type="ARBA" id="ARBA00022741"/>
    </source>
</evidence>
<evidence type="ECO:0000256" key="9">
    <source>
        <dbReference type="ARBA" id="ARBA00022840"/>
    </source>
</evidence>
<dbReference type="EC" id="2.7.13.3" evidence="3"/>
<dbReference type="InterPro" id="IPR050428">
    <property type="entry name" value="TCS_sensor_his_kinase"/>
</dbReference>
<dbReference type="AlphaFoldDB" id="A0A2G4R983"/>
<evidence type="ECO:0000256" key="10">
    <source>
        <dbReference type="ARBA" id="ARBA00022989"/>
    </source>
</evidence>
<feature type="domain" description="HAMP" evidence="14">
    <location>
        <begin position="170"/>
        <end position="222"/>
    </location>
</feature>
<name>A0A2G4R983_9PROT</name>
<evidence type="ECO:0000256" key="4">
    <source>
        <dbReference type="ARBA" id="ARBA00022553"/>
    </source>
</evidence>
<dbReference type="InterPro" id="IPR036097">
    <property type="entry name" value="HisK_dim/P_sf"/>
</dbReference>
<keyword evidence="5" id="KW-0808">Transferase</keyword>
<evidence type="ECO:0000313" key="15">
    <source>
        <dbReference type="EMBL" id="PHY93114.1"/>
    </source>
</evidence>
<gene>
    <name evidence="15" type="ORF">CSR02_13460</name>
</gene>
<evidence type="ECO:0000256" key="8">
    <source>
        <dbReference type="ARBA" id="ARBA00022777"/>
    </source>
</evidence>
<dbReference type="SUPFAM" id="SSF55874">
    <property type="entry name" value="ATPase domain of HSP90 chaperone/DNA topoisomerase II/histidine kinase"/>
    <property type="match status" value="1"/>
</dbReference>
<dbReference type="EMBL" id="PEBQ01000172">
    <property type="protein sequence ID" value="PHY93114.1"/>
    <property type="molecule type" value="Genomic_DNA"/>
</dbReference>
<evidence type="ECO:0000256" key="5">
    <source>
        <dbReference type="ARBA" id="ARBA00022679"/>
    </source>
</evidence>
<keyword evidence="16" id="KW-1185">Reference proteome</keyword>
<dbReference type="SMART" id="SM00387">
    <property type="entry name" value="HATPase_c"/>
    <property type="match status" value="1"/>
</dbReference>
<dbReference type="PROSITE" id="PS50109">
    <property type="entry name" value="HIS_KIN"/>
    <property type="match status" value="1"/>
</dbReference>
<dbReference type="Proteomes" id="UP000228751">
    <property type="component" value="Unassembled WGS sequence"/>
</dbReference>
<dbReference type="InterPro" id="IPR003594">
    <property type="entry name" value="HATPase_dom"/>
</dbReference>
<dbReference type="InterPro" id="IPR036890">
    <property type="entry name" value="HATPase_C_sf"/>
</dbReference>
<feature type="transmembrane region" description="Helical" evidence="12">
    <location>
        <begin position="148"/>
        <end position="169"/>
    </location>
</feature>
<dbReference type="PROSITE" id="PS50885">
    <property type="entry name" value="HAMP"/>
    <property type="match status" value="1"/>
</dbReference>
<evidence type="ECO:0000259" key="14">
    <source>
        <dbReference type="PROSITE" id="PS50885"/>
    </source>
</evidence>
<dbReference type="InterPro" id="IPR003661">
    <property type="entry name" value="HisK_dim/P_dom"/>
</dbReference>
<dbReference type="GO" id="GO:0005886">
    <property type="term" value="C:plasma membrane"/>
    <property type="evidence" value="ECO:0007669"/>
    <property type="project" value="TreeGrafter"/>
</dbReference>
<dbReference type="Pfam" id="PF00512">
    <property type="entry name" value="HisKA"/>
    <property type="match status" value="1"/>
</dbReference>
<dbReference type="InterPro" id="IPR003660">
    <property type="entry name" value="HAMP_dom"/>
</dbReference>
<proteinExistence type="predicted"/>
<keyword evidence="4" id="KW-0597">Phosphoprotein</keyword>
<dbReference type="InterPro" id="IPR005467">
    <property type="entry name" value="His_kinase_dom"/>
</dbReference>
<keyword evidence="6 12" id="KW-0812">Transmembrane</keyword>